<gene>
    <name evidence="2" type="ordered locus">CLJ_0025</name>
</gene>
<dbReference type="AlphaFoldDB" id="A0A3F2ZPY6"/>
<proteinExistence type="predicted"/>
<dbReference type="GO" id="GO:0008168">
    <property type="term" value="F:methyltransferase activity"/>
    <property type="evidence" value="ECO:0007669"/>
    <property type="project" value="TreeGrafter"/>
</dbReference>
<evidence type="ECO:0000313" key="3">
    <source>
        <dbReference type="Proteomes" id="UP000002333"/>
    </source>
</evidence>
<name>A0A3F2ZPY6_CLOB6</name>
<dbReference type="CDD" id="cd02440">
    <property type="entry name" value="AdoMet_MTases"/>
    <property type="match status" value="1"/>
</dbReference>
<dbReference type="KEGG" id="cbi:CLJ_0025"/>
<dbReference type="SUPFAM" id="SSF53335">
    <property type="entry name" value="S-adenosyl-L-methionine-dependent methyltransferases"/>
    <property type="match status" value="1"/>
</dbReference>
<protein>
    <submittedName>
        <fullName evidence="2">Menaquinone biosynthesis methlytransferase related</fullName>
    </submittedName>
</protein>
<dbReference type="Gene3D" id="2.20.25.110">
    <property type="entry name" value="S-adenosyl-L-methionine-dependent methyltransferases"/>
    <property type="match status" value="1"/>
</dbReference>
<evidence type="ECO:0000259" key="1">
    <source>
        <dbReference type="Pfam" id="PF13847"/>
    </source>
</evidence>
<dbReference type="InterPro" id="IPR029063">
    <property type="entry name" value="SAM-dependent_MTases_sf"/>
</dbReference>
<accession>A0A3F2ZPY6</accession>
<dbReference type="Gene3D" id="3.40.50.150">
    <property type="entry name" value="Vaccinia Virus protein VP39"/>
    <property type="match status" value="1"/>
</dbReference>
<geneLocation type="plasmid" evidence="2 3">
    <name>pCLJ</name>
</geneLocation>
<dbReference type="PANTHER" id="PTHR43591">
    <property type="entry name" value="METHYLTRANSFERASE"/>
    <property type="match status" value="1"/>
</dbReference>
<dbReference type="Proteomes" id="UP000002333">
    <property type="component" value="Plasmid pCLJ"/>
</dbReference>
<keyword evidence="2" id="KW-0614">Plasmid</keyword>
<reference evidence="3" key="2">
    <citation type="submission" date="2008-05" db="EMBL/GenBank/DDBJ databases">
        <title>Genome sequence of Clostridium botulinum Ba4 strain 657 plasmid pCLJ.</title>
        <authorList>
            <person name="Shrivastava S."/>
            <person name="Brown J.L."/>
            <person name="Bruce D."/>
            <person name="Detter C."/>
            <person name="Munk C."/>
            <person name="Smith L.A."/>
            <person name="Smith T.J."/>
            <person name="Sutton G."/>
            <person name="Brettin T.S."/>
        </authorList>
    </citation>
    <scope>NUCLEOTIDE SEQUENCE [LARGE SCALE GENOMIC DNA]</scope>
    <source>
        <strain evidence="3">657 / Type Ba4</strain>
        <plasmid evidence="3">pCLJ</plasmid>
    </source>
</reference>
<evidence type="ECO:0000313" key="2">
    <source>
        <dbReference type="EMBL" id="ACQ51394.1"/>
    </source>
</evidence>
<organism evidence="2 3">
    <name type="scientific">Clostridium botulinum (strain 657 / Type Ba4)</name>
    <dbReference type="NCBI Taxonomy" id="515621"/>
    <lineage>
        <taxon>Bacteria</taxon>
        <taxon>Bacillati</taxon>
        <taxon>Bacillota</taxon>
        <taxon>Clostridia</taxon>
        <taxon>Eubacteriales</taxon>
        <taxon>Clostridiaceae</taxon>
        <taxon>Clostridium</taxon>
    </lineage>
</organism>
<dbReference type="InterPro" id="IPR025714">
    <property type="entry name" value="Methyltranfer_dom"/>
</dbReference>
<dbReference type="RefSeq" id="WP_012720339.1">
    <property type="nucleotide sequence ID" value="NC_012654.1"/>
</dbReference>
<reference evidence="2 3" key="1">
    <citation type="journal article" date="2007" name="PLoS ONE">
        <title>Analysis of the neurotoxin complex genes in Clostridium botulinum A1-A4 and B1 strains: BoNT/A3, /Ba4 and /B1 clusters are located within plasmids.</title>
        <authorList>
            <person name="Smith T.J."/>
            <person name="Hill K.K."/>
            <person name="Foley B.T."/>
            <person name="Detter J.C."/>
            <person name="Munk A.C."/>
            <person name="Bruce D.C."/>
            <person name="Doggett N.A."/>
            <person name="Smith L.A."/>
            <person name="Marks J.D."/>
            <person name="Xie G."/>
            <person name="Brettin T.S."/>
        </authorList>
    </citation>
    <scope>NUCLEOTIDE SEQUENCE [LARGE SCALE GENOMIC DNA]</scope>
    <source>
        <strain evidence="3">657 / Type Ba4</strain>
    </source>
</reference>
<feature type="domain" description="Methyltransferase" evidence="1">
    <location>
        <begin position="49"/>
        <end position="163"/>
    </location>
</feature>
<dbReference type="EMBL" id="CP001081">
    <property type="protein sequence ID" value="ACQ51394.1"/>
    <property type="molecule type" value="Genomic_DNA"/>
</dbReference>
<dbReference type="PANTHER" id="PTHR43591:SF24">
    <property type="entry name" value="2-METHOXY-6-POLYPRENYL-1,4-BENZOQUINOL METHYLASE, MITOCHONDRIAL"/>
    <property type="match status" value="1"/>
</dbReference>
<dbReference type="Pfam" id="PF13847">
    <property type="entry name" value="Methyltransf_31"/>
    <property type="match status" value="1"/>
</dbReference>
<sequence>MEKNSVKKDWLINYPKGIIKYNDILRHKLLDYDEIVEMLHKIYQENGVKTVLDLGCGTGTLIMKFEEKECYNCFGIDRNEESIEIAKKIAADKKSLVEFKAGDALNMSCGKDIDAIISMFVPFSRISQIKLLKNAHKALKKGGIISFMILQDLKDNLENDSKTILQYEEVEGTKVARIEPWEKEGLFLEWNPVLIIEEDEKIRTFVDHDELEAFTEEGCLEYYKEIEELGFKIIDVTSLPGRPSAPPWTLEMIVTAIKK</sequence>